<gene>
    <name evidence="5" type="ORF">LGLO00237_LOCUS9126</name>
</gene>
<evidence type="ECO:0000256" key="3">
    <source>
        <dbReference type="PROSITE-ProRule" id="PRU00339"/>
    </source>
</evidence>
<dbReference type="PANTHER" id="PTHR45641">
    <property type="entry name" value="TETRATRICOPEPTIDE REPEAT PROTEIN (AFU_ORTHOLOGUE AFUA_6G03870)"/>
    <property type="match status" value="1"/>
</dbReference>
<evidence type="ECO:0000256" key="2">
    <source>
        <dbReference type="ARBA" id="ARBA00022803"/>
    </source>
</evidence>
<name>A0A7S3YP45_9EUKA</name>
<dbReference type="InterPro" id="IPR019734">
    <property type="entry name" value="TPR_rpt"/>
</dbReference>
<dbReference type="PROSITE" id="PS50005">
    <property type="entry name" value="TPR"/>
    <property type="match status" value="1"/>
</dbReference>
<feature type="region of interest" description="Disordered" evidence="4">
    <location>
        <begin position="621"/>
        <end position="645"/>
    </location>
</feature>
<feature type="region of interest" description="Disordered" evidence="4">
    <location>
        <begin position="1"/>
        <end position="324"/>
    </location>
</feature>
<feature type="compositionally biased region" description="Basic and acidic residues" evidence="4">
    <location>
        <begin position="227"/>
        <end position="301"/>
    </location>
</feature>
<protein>
    <submittedName>
        <fullName evidence="5">Uncharacterized protein</fullName>
    </submittedName>
</protein>
<evidence type="ECO:0000256" key="1">
    <source>
        <dbReference type="ARBA" id="ARBA00022737"/>
    </source>
</evidence>
<feature type="compositionally biased region" description="Acidic residues" evidence="4">
    <location>
        <begin position="71"/>
        <end position="89"/>
    </location>
</feature>
<evidence type="ECO:0000313" key="5">
    <source>
        <dbReference type="EMBL" id="CAE0657558.1"/>
    </source>
</evidence>
<accession>A0A7S3YP45</accession>
<feature type="compositionally biased region" description="Low complexity" evidence="4">
    <location>
        <begin position="676"/>
        <end position="686"/>
    </location>
</feature>
<dbReference type="AlphaFoldDB" id="A0A7S3YP45"/>
<feature type="compositionally biased region" description="Basic and acidic residues" evidence="4">
    <location>
        <begin position="16"/>
        <end position="26"/>
    </location>
</feature>
<feature type="compositionally biased region" description="Basic and acidic residues" evidence="4">
    <location>
        <begin position="177"/>
        <end position="206"/>
    </location>
</feature>
<feature type="compositionally biased region" description="Acidic residues" evidence="4">
    <location>
        <begin position="1"/>
        <end position="15"/>
    </location>
</feature>
<organism evidence="5">
    <name type="scientific">Lotharella globosa</name>
    <dbReference type="NCBI Taxonomy" id="91324"/>
    <lineage>
        <taxon>Eukaryota</taxon>
        <taxon>Sar</taxon>
        <taxon>Rhizaria</taxon>
        <taxon>Cercozoa</taxon>
        <taxon>Chlorarachniophyceae</taxon>
        <taxon>Lotharella</taxon>
    </lineage>
</organism>
<dbReference type="PANTHER" id="PTHR45641:SF19">
    <property type="entry name" value="NEPHROCYSTIN-3"/>
    <property type="match status" value="1"/>
</dbReference>
<dbReference type="InterPro" id="IPR011990">
    <property type="entry name" value="TPR-like_helical_dom_sf"/>
</dbReference>
<dbReference type="Gene3D" id="1.25.40.10">
    <property type="entry name" value="Tetratricopeptide repeat domain"/>
    <property type="match status" value="2"/>
</dbReference>
<feature type="repeat" description="TPR" evidence="3">
    <location>
        <begin position="417"/>
        <end position="450"/>
    </location>
</feature>
<evidence type="ECO:0000256" key="4">
    <source>
        <dbReference type="SAM" id="MobiDB-lite"/>
    </source>
</evidence>
<sequence length="686" mass="77227">MSELSDDDLSGIDDDEPKKESKKEGAGDGGGDDELSGLDDDDTPAAAKDDDDDLGGLDDDDEGEKQPEAMPEADDDDDLGGLSDDDDDNANGGRKRGEEKDDLGGIDDDGEGDGAAAKEAKQEAEAKAKALKVQEAAKKKSESEREAAEKAKKQEAARKAKQREAKAKMAAKKAAAQKKEKKEEEQKKKEQEERQRKEAAEKEKKRAAAAAAAKKRLAEQRKRKKQKELEDKKLREEALQKAKEQKEKEAADRKAREERRRRAKEAAKRKKEQKEREMAERRRAREEKAREAAEKKRRDSGEAGSEGEGDAAVPPSEDYSSLSPEDLESLNMLDQTVANFSNQGDDLQAIEAMEMSLLFRRKHFGLSSPQTYVYREKVAKEYNRLSVVFMEKDQMKLSADLLEKAQILGELYPNVLAVTYNNLGCYYRKKGKNRTALNYLKEALNVESAIATPHLSPETQGVLSTMKLPAMGPIHISDTHLNLCAIYSDLARHKDAHHHIRMAIRHLQLEMYGRILRPEEHADELKVKDDTPQDRRVTFTAAYFNLAVQQEFLGKWASAQKSYQTALKLLDVHDIDGALADTIHAAYQQAQPKLRKRIKDNIERSKQRAHRLNAIRTLTKRVKKVSSDTKKHGPRKVKKSPDKMDAELEARLRQWSMYESGGAKPANKVTVRTNNQLQQQPQLVDQ</sequence>
<dbReference type="EMBL" id="HBIV01012312">
    <property type="protein sequence ID" value="CAE0657558.1"/>
    <property type="molecule type" value="Transcribed_RNA"/>
</dbReference>
<reference evidence="5" key="1">
    <citation type="submission" date="2021-01" db="EMBL/GenBank/DDBJ databases">
        <authorList>
            <person name="Corre E."/>
            <person name="Pelletier E."/>
            <person name="Niang G."/>
            <person name="Scheremetjew M."/>
            <person name="Finn R."/>
            <person name="Kale V."/>
            <person name="Holt S."/>
            <person name="Cochrane G."/>
            <person name="Meng A."/>
            <person name="Brown T."/>
            <person name="Cohen L."/>
        </authorList>
    </citation>
    <scope>NUCLEOTIDE SEQUENCE</scope>
    <source>
        <strain evidence="5">CCCM811</strain>
    </source>
</reference>
<keyword evidence="2 3" id="KW-0802">TPR repeat</keyword>
<keyword evidence="1" id="KW-0677">Repeat</keyword>
<feature type="compositionally biased region" description="Basic and acidic residues" evidence="4">
    <location>
        <begin position="135"/>
        <end position="167"/>
    </location>
</feature>
<dbReference type="SUPFAM" id="SSF48452">
    <property type="entry name" value="TPR-like"/>
    <property type="match status" value="2"/>
</dbReference>
<feature type="region of interest" description="Disordered" evidence="4">
    <location>
        <begin position="657"/>
        <end position="686"/>
    </location>
</feature>
<proteinExistence type="predicted"/>
<dbReference type="SMART" id="SM00028">
    <property type="entry name" value="TPR"/>
    <property type="match status" value="3"/>
</dbReference>
<feature type="compositionally biased region" description="Acidic residues" evidence="4">
    <location>
        <begin position="30"/>
        <end position="63"/>
    </location>
</feature>
<feature type="compositionally biased region" description="Basic and acidic residues" evidence="4">
    <location>
        <begin position="116"/>
        <end position="128"/>
    </location>
</feature>